<gene>
    <name evidence="1" type="ORF">MHEL_09190</name>
</gene>
<reference evidence="1 2" key="1">
    <citation type="journal article" date="2019" name="Emerg. Microbes Infect.">
        <title>Comprehensive subspecies identification of 175 nontuberculous mycobacteria species based on 7547 genomic profiles.</title>
        <authorList>
            <person name="Matsumoto Y."/>
            <person name="Kinjo T."/>
            <person name="Motooka D."/>
            <person name="Nabeya D."/>
            <person name="Jung N."/>
            <person name="Uechi K."/>
            <person name="Horii T."/>
            <person name="Iida T."/>
            <person name="Fujita J."/>
            <person name="Nakamura S."/>
        </authorList>
    </citation>
    <scope>NUCLEOTIDE SEQUENCE [LARGE SCALE GENOMIC DNA]</scope>
    <source>
        <strain evidence="1 2">JCM 30396</strain>
    </source>
</reference>
<keyword evidence="2" id="KW-1185">Reference proteome</keyword>
<protein>
    <submittedName>
        <fullName evidence="1">Uncharacterized protein</fullName>
    </submittedName>
</protein>
<proteinExistence type="predicted"/>
<dbReference type="EMBL" id="AP022596">
    <property type="protein sequence ID" value="BBY62676.1"/>
    <property type="molecule type" value="Genomic_DNA"/>
</dbReference>
<dbReference type="AlphaFoldDB" id="A0A7I7T3K5"/>
<dbReference type="KEGG" id="mhev:MHEL_09190"/>
<accession>A0A7I7T3K5</accession>
<organism evidence="1 2">
    <name type="scientific">Mycolicibacterium helvum</name>
    <dbReference type="NCBI Taxonomy" id="1534349"/>
    <lineage>
        <taxon>Bacteria</taxon>
        <taxon>Bacillati</taxon>
        <taxon>Actinomycetota</taxon>
        <taxon>Actinomycetes</taxon>
        <taxon>Mycobacteriales</taxon>
        <taxon>Mycobacteriaceae</taxon>
        <taxon>Mycolicibacterium</taxon>
    </lineage>
</organism>
<evidence type="ECO:0000313" key="1">
    <source>
        <dbReference type="EMBL" id="BBY62676.1"/>
    </source>
</evidence>
<name>A0A7I7T3K5_9MYCO</name>
<sequence>MVQARIGLLAVAVALALVALVSLISTPPLGRADTSSPNYPQLRYFTEIDSAPYAMSNPPGASLPDQPGYWFVTAQGIDCGIWFRGSFGCTGPIPGAPQGVDKIGWITGDTRVHYDWTLAIRFPPTRGSATIPPLSYISVDGTTCGTTLDLSTYCERGPFRFMISPTHTWLN</sequence>
<evidence type="ECO:0000313" key="2">
    <source>
        <dbReference type="Proteomes" id="UP000467148"/>
    </source>
</evidence>
<dbReference type="Proteomes" id="UP000467148">
    <property type="component" value="Chromosome"/>
</dbReference>